<sequence>MRQSFGEYLRQLRRQQGLTQSELGADQFSKSYVSAVERNSIIPSHSALLHFAEKLQQAPEDFERHLQDAETKNQYFPQPVSFSQQNEDDQEIIALLDMVLKGQQKIPFSLPAQLRSSSLFSSSQGLTWQERQARLLFLNGLVLQEDGEYARARASLEQALALAASDYHPFISNALGNNYAREYDYISALRYHQRALASLKEHNPANEDLLQQVAYRCGDDCRALGYHVKACLYFEEANRYLQATSNLASAGKLYLGWGYCIYAALPQAFPHRLQAEKGLSTAEIEQSFHQAVTYLLQSCSLYQISSDMVGEMHARLMQTMVLIDWGYWNSSTFAGTLLSNEHNVCPSVPSGLLDNAYEQCRQIFLKLMERYEAKAGFPADMRQTATTALAYLIHVTVRRAMLARLNNHSSIANKERQLAACICEWVLRFLKNPDVAWDVIRHCAHVSDNDMQDCNQSFDLAQALEHMKASLTDDTGTLADLCFAFGILAEEIALVEGASKNNDQLKRFDLADHFFQQALATASRIVPNQDLDASYLLRIYLRYATILEQRIHSVQDNQAIATRALLMVKEAFATFPGVFMFPLLETIAQ</sequence>
<dbReference type="EMBL" id="BSRI01000002">
    <property type="protein sequence ID" value="GLV56761.1"/>
    <property type="molecule type" value="Genomic_DNA"/>
</dbReference>
<dbReference type="SMART" id="SM00530">
    <property type="entry name" value="HTH_XRE"/>
    <property type="match status" value="1"/>
</dbReference>
<dbReference type="Gene3D" id="1.10.260.40">
    <property type="entry name" value="lambda repressor-like DNA-binding domains"/>
    <property type="match status" value="1"/>
</dbReference>
<accession>A0ABQ6FW78</accession>
<evidence type="ECO:0000313" key="3">
    <source>
        <dbReference type="Proteomes" id="UP001344906"/>
    </source>
</evidence>
<evidence type="ECO:0000259" key="1">
    <source>
        <dbReference type="PROSITE" id="PS50943"/>
    </source>
</evidence>
<feature type="domain" description="HTH cro/C1-type" evidence="1">
    <location>
        <begin position="9"/>
        <end position="62"/>
    </location>
</feature>
<dbReference type="InterPro" id="IPR011990">
    <property type="entry name" value="TPR-like_helical_dom_sf"/>
</dbReference>
<evidence type="ECO:0000313" key="2">
    <source>
        <dbReference type="EMBL" id="GLV56761.1"/>
    </source>
</evidence>
<dbReference type="SUPFAM" id="SSF47413">
    <property type="entry name" value="lambda repressor-like DNA-binding domains"/>
    <property type="match status" value="1"/>
</dbReference>
<dbReference type="Pfam" id="PF13560">
    <property type="entry name" value="HTH_31"/>
    <property type="match status" value="1"/>
</dbReference>
<organism evidence="2 3">
    <name type="scientific">Dictyobacter halimunensis</name>
    <dbReference type="NCBI Taxonomy" id="3026934"/>
    <lineage>
        <taxon>Bacteria</taxon>
        <taxon>Bacillati</taxon>
        <taxon>Chloroflexota</taxon>
        <taxon>Ktedonobacteria</taxon>
        <taxon>Ktedonobacterales</taxon>
        <taxon>Dictyobacteraceae</taxon>
        <taxon>Dictyobacter</taxon>
    </lineage>
</organism>
<comment type="caution">
    <text evidence="2">The sequence shown here is derived from an EMBL/GenBank/DDBJ whole genome shotgun (WGS) entry which is preliminary data.</text>
</comment>
<dbReference type="InterPro" id="IPR010982">
    <property type="entry name" value="Lambda_DNA-bd_dom_sf"/>
</dbReference>
<dbReference type="Gene3D" id="1.25.40.10">
    <property type="entry name" value="Tetratricopeptide repeat domain"/>
    <property type="match status" value="1"/>
</dbReference>
<dbReference type="PROSITE" id="PS50943">
    <property type="entry name" value="HTH_CROC1"/>
    <property type="match status" value="1"/>
</dbReference>
<name>A0ABQ6FW78_9CHLR</name>
<dbReference type="CDD" id="cd00093">
    <property type="entry name" value="HTH_XRE"/>
    <property type="match status" value="1"/>
</dbReference>
<dbReference type="Proteomes" id="UP001344906">
    <property type="component" value="Unassembled WGS sequence"/>
</dbReference>
<reference evidence="2 3" key="1">
    <citation type="submission" date="2023-02" db="EMBL/GenBank/DDBJ databases">
        <title>Dictyobacter halimunensis sp. nov., a new member of the class Ktedonobacteria from forest soil in a geothermal area.</title>
        <authorList>
            <person name="Rachmania M.K."/>
            <person name="Ningsih F."/>
            <person name="Sakai Y."/>
            <person name="Yabe S."/>
            <person name="Yokota A."/>
            <person name="Sjamsuridzal W."/>
        </authorList>
    </citation>
    <scope>NUCLEOTIDE SEQUENCE [LARGE SCALE GENOMIC DNA]</scope>
    <source>
        <strain evidence="2 3">S3.2.2.5</strain>
    </source>
</reference>
<dbReference type="InterPro" id="IPR001387">
    <property type="entry name" value="Cro/C1-type_HTH"/>
</dbReference>
<dbReference type="SUPFAM" id="SSF48452">
    <property type="entry name" value="TPR-like"/>
    <property type="match status" value="1"/>
</dbReference>
<dbReference type="RefSeq" id="WP_338252328.1">
    <property type="nucleotide sequence ID" value="NZ_BSRI01000002.1"/>
</dbReference>
<protein>
    <recommendedName>
        <fullName evidence="1">HTH cro/C1-type domain-containing protein</fullName>
    </recommendedName>
</protein>
<gene>
    <name evidence="2" type="ORF">KDH_36000</name>
</gene>
<proteinExistence type="predicted"/>
<keyword evidence="3" id="KW-1185">Reference proteome</keyword>